<organism evidence="1 2">
    <name type="scientific">Novosphingobium indicum</name>
    <dbReference type="NCBI Taxonomy" id="462949"/>
    <lineage>
        <taxon>Bacteria</taxon>
        <taxon>Pseudomonadati</taxon>
        <taxon>Pseudomonadota</taxon>
        <taxon>Alphaproteobacteria</taxon>
        <taxon>Sphingomonadales</taxon>
        <taxon>Sphingomonadaceae</taxon>
        <taxon>Novosphingobium</taxon>
    </lineage>
</organism>
<comment type="caution">
    <text evidence="1">The sequence shown here is derived from an EMBL/GenBank/DDBJ whole genome shotgun (WGS) entry which is preliminary data.</text>
</comment>
<evidence type="ECO:0000313" key="1">
    <source>
        <dbReference type="EMBL" id="GGN52455.1"/>
    </source>
</evidence>
<dbReference type="EMBL" id="BMLK01000011">
    <property type="protein sequence ID" value="GGN52455.1"/>
    <property type="molecule type" value="Genomic_DNA"/>
</dbReference>
<protein>
    <submittedName>
        <fullName evidence="1">Uncharacterized protein</fullName>
    </submittedName>
</protein>
<gene>
    <name evidence="1" type="ORF">GCM10011349_26020</name>
</gene>
<accession>A0ABQ2JQ20</accession>
<name>A0ABQ2JQ20_9SPHN</name>
<proteinExistence type="predicted"/>
<keyword evidence="2" id="KW-1185">Reference proteome</keyword>
<evidence type="ECO:0000313" key="2">
    <source>
        <dbReference type="Proteomes" id="UP000605099"/>
    </source>
</evidence>
<sequence length="79" mass="8256">MEIPARPSRDCPPAAKLILAAAIGIVLTIPAQDRKPGIQLAQLMVEQKLVHVHSAGAFMFEDAASGSAVAPLLRRGGQS</sequence>
<reference evidence="2" key="1">
    <citation type="journal article" date="2019" name="Int. J. Syst. Evol. Microbiol.">
        <title>The Global Catalogue of Microorganisms (GCM) 10K type strain sequencing project: providing services to taxonomists for standard genome sequencing and annotation.</title>
        <authorList>
            <consortium name="The Broad Institute Genomics Platform"/>
            <consortium name="The Broad Institute Genome Sequencing Center for Infectious Disease"/>
            <person name="Wu L."/>
            <person name="Ma J."/>
        </authorList>
    </citation>
    <scope>NUCLEOTIDE SEQUENCE [LARGE SCALE GENOMIC DNA]</scope>
    <source>
        <strain evidence="2">CGMCC 1.6784</strain>
    </source>
</reference>
<dbReference type="Proteomes" id="UP000605099">
    <property type="component" value="Unassembled WGS sequence"/>
</dbReference>